<organism evidence="1 2">
    <name type="scientific">Acidovorax temperans</name>
    <dbReference type="NCBI Taxonomy" id="80878"/>
    <lineage>
        <taxon>Bacteria</taxon>
        <taxon>Pseudomonadati</taxon>
        <taxon>Pseudomonadota</taxon>
        <taxon>Betaproteobacteria</taxon>
        <taxon>Burkholderiales</taxon>
        <taxon>Comamonadaceae</taxon>
        <taxon>Acidovorax</taxon>
    </lineage>
</organism>
<name>A0A543LLH1_9BURK</name>
<evidence type="ECO:0000313" key="1">
    <source>
        <dbReference type="EMBL" id="TQN08220.1"/>
    </source>
</evidence>
<accession>A0A543LLH1</accession>
<dbReference type="AlphaFoldDB" id="A0A543LLH1"/>
<comment type="caution">
    <text evidence="1">The sequence shown here is derived from an EMBL/GenBank/DDBJ whole genome shotgun (WGS) entry which is preliminary data.</text>
</comment>
<reference evidence="1 2" key="1">
    <citation type="submission" date="2019-06" db="EMBL/GenBank/DDBJ databases">
        <title>Genomic Encyclopedia of Archaeal and Bacterial Type Strains, Phase II (KMG-II): from individual species to whole genera.</title>
        <authorList>
            <person name="Goeker M."/>
        </authorList>
    </citation>
    <scope>NUCLEOTIDE SEQUENCE [LARGE SCALE GENOMIC DNA]</scope>
    <source>
        <strain evidence="1 2">DSM 7270</strain>
    </source>
</reference>
<sequence length="32" mass="3519">MILHGAPLYAAAPVWGGESVRVRRVQEAAWRA</sequence>
<dbReference type="Proteomes" id="UP000316993">
    <property type="component" value="Unassembled WGS sequence"/>
</dbReference>
<gene>
    <name evidence="1" type="ORF">BDD18_1379</name>
</gene>
<dbReference type="EMBL" id="VFPV01000001">
    <property type="protein sequence ID" value="TQN08220.1"/>
    <property type="molecule type" value="Genomic_DNA"/>
</dbReference>
<protein>
    <submittedName>
        <fullName evidence="1">Uncharacterized protein</fullName>
    </submittedName>
</protein>
<proteinExistence type="predicted"/>
<evidence type="ECO:0000313" key="2">
    <source>
        <dbReference type="Proteomes" id="UP000316993"/>
    </source>
</evidence>